<evidence type="ECO:0000313" key="14">
    <source>
        <dbReference type="EMBL" id="PRQ07642.1"/>
    </source>
</evidence>
<evidence type="ECO:0000256" key="10">
    <source>
        <dbReference type="ARBA" id="ARBA00030178"/>
    </source>
</evidence>
<dbReference type="GO" id="GO:0003991">
    <property type="term" value="F:acetylglutamate kinase activity"/>
    <property type="evidence" value="ECO:0007669"/>
    <property type="project" value="UniProtKB-EC"/>
</dbReference>
<organism evidence="14 15">
    <name type="scientific">Enhygromyxa salina</name>
    <dbReference type="NCBI Taxonomy" id="215803"/>
    <lineage>
        <taxon>Bacteria</taxon>
        <taxon>Pseudomonadati</taxon>
        <taxon>Myxococcota</taxon>
        <taxon>Polyangia</taxon>
        <taxon>Nannocystales</taxon>
        <taxon>Nannocystaceae</taxon>
        <taxon>Enhygromyxa</taxon>
    </lineage>
</organism>
<dbReference type="InterPro" id="IPR004662">
    <property type="entry name" value="AcgluKinase_fam"/>
</dbReference>
<keyword evidence="5" id="KW-0028">Amino-acid biosynthesis</keyword>
<name>A0A2S9YRF7_9BACT</name>
<keyword evidence="9" id="KW-0067">ATP-binding</keyword>
<evidence type="ECO:0000256" key="7">
    <source>
        <dbReference type="ARBA" id="ARBA00022741"/>
    </source>
</evidence>
<evidence type="ECO:0000256" key="8">
    <source>
        <dbReference type="ARBA" id="ARBA00022777"/>
    </source>
</evidence>
<comment type="catalytic activity">
    <reaction evidence="12">
        <text>N-acetyl-L-glutamate + ATP = N-acetyl-L-glutamyl 5-phosphate + ADP</text>
        <dbReference type="Rhea" id="RHEA:14629"/>
        <dbReference type="ChEBI" id="CHEBI:30616"/>
        <dbReference type="ChEBI" id="CHEBI:44337"/>
        <dbReference type="ChEBI" id="CHEBI:57936"/>
        <dbReference type="ChEBI" id="CHEBI:456216"/>
        <dbReference type="EC" id="2.7.2.8"/>
    </reaction>
</comment>
<accession>A0A2S9YRF7</accession>
<evidence type="ECO:0000259" key="13">
    <source>
        <dbReference type="Pfam" id="PF00696"/>
    </source>
</evidence>
<evidence type="ECO:0000256" key="3">
    <source>
        <dbReference type="ARBA" id="ARBA00021197"/>
    </source>
</evidence>
<proteinExistence type="predicted"/>
<dbReference type="SUPFAM" id="SSF53633">
    <property type="entry name" value="Carbamate kinase-like"/>
    <property type="match status" value="1"/>
</dbReference>
<dbReference type="RefSeq" id="WP_106089651.1">
    <property type="nucleotide sequence ID" value="NZ_PVNL01000051.1"/>
</dbReference>
<dbReference type="GO" id="GO:0005524">
    <property type="term" value="F:ATP binding"/>
    <property type="evidence" value="ECO:0007669"/>
    <property type="project" value="UniProtKB-KW"/>
</dbReference>
<evidence type="ECO:0000256" key="2">
    <source>
        <dbReference type="ARBA" id="ARBA00013065"/>
    </source>
</evidence>
<protein>
    <recommendedName>
        <fullName evidence="3">Acetylglutamate kinase</fullName>
        <ecNumber evidence="2">2.7.2.8</ecNumber>
    </recommendedName>
    <alternativeName>
        <fullName evidence="10">N-acetyl-L-glutamate 5-phosphotransferase</fullName>
    </alternativeName>
    <alternativeName>
        <fullName evidence="11">NAG kinase</fullName>
    </alternativeName>
</protein>
<dbReference type="InterPro" id="IPR036393">
    <property type="entry name" value="AceGlu_kinase-like_sf"/>
</dbReference>
<keyword evidence="4" id="KW-0055">Arginine biosynthesis</keyword>
<dbReference type="Gene3D" id="3.40.1160.10">
    <property type="entry name" value="Acetylglutamate kinase-like"/>
    <property type="match status" value="1"/>
</dbReference>
<keyword evidence="8 14" id="KW-0418">Kinase</keyword>
<keyword evidence="6 14" id="KW-0808">Transferase</keyword>
<evidence type="ECO:0000256" key="4">
    <source>
        <dbReference type="ARBA" id="ARBA00022571"/>
    </source>
</evidence>
<dbReference type="EC" id="2.7.2.8" evidence="2"/>
<dbReference type="PIRSF" id="PIRSF000728">
    <property type="entry name" value="NAGK"/>
    <property type="match status" value="1"/>
</dbReference>
<dbReference type="CDD" id="cd04238">
    <property type="entry name" value="AAK_NAGK-like"/>
    <property type="match status" value="1"/>
</dbReference>
<dbReference type="NCBIfam" id="TIGR00761">
    <property type="entry name" value="argB"/>
    <property type="match status" value="1"/>
</dbReference>
<reference evidence="14 15" key="1">
    <citation type="submission" date="2018-03" db="EMBL/GenBank/DDBJ databases">
        <title>Draft Genome Sequences of the Obligatory Marine Myxobacteria Enhygromyxa salina SWB007.</title>
        <authorList>
            <person name="Poehlein A."/>
            <person name="Moghaddam J.A."/>
            <person name="Harms H."/>
            <person name="Alanjari M."/>
            <person name="Koenig G.M."/>
            <person name="Daniel R."/>
            <person name="Schaeberle T.F."/>
        </authorList>
    </citation>
    <scope>NUCLEOTIDE SEQUENCE [LARGE SCALE GENOMIC DNA]</scope>
    <source>
        <strain evidence="14 15">SWB007</strain>
    </source>
</reference>
<dbReference type="GO" id="GO:0006526">
    <property type="term" value="P:L-arginine biosynthetic process"/>
    <property type="evidence" value="ECO:0007669"/>
    <property type="project" value="UniProtKB-KW"/>
</dbReference>
<comment type="caution">
    <text evidence="14">The sequence shown here is derived from an EMBL/GenBank/DDBJ whole genome shotgun (WGS) entry which is preliminary data.</text>
</comment>
<feature type="domain" description="Aspartate/glutamate/uridylate kinase" evidence="13">
    <location>
        <begin position="19"/>
        <end position="259"/>
    </location>
</feature>
<dbReference type="GO" id="GO:0005737">
    <property type="term" value="C:cytoplasm"/>
    <property type="evidence" value="ECO:0007669"/>
    <property type="project" value="InterPro"/>
</dbReference>
<evidence type="ECO:0000256" key="9">
    <source>
        <dbReference type="ARBA" id="ARBA00022840"/>
    </source>
</evidence>
<evidence type="ECO:0000256" key="11">
    <source>
        <dbReference type="ARBA" id="ARBA00030639"/>
    </source>
</evidence>
<comment type="pathway">
    <text evidence="1">Amino-acid biosynthesis; L-arginine biosynthesis; N(2)-acetyl-L-ornithine from L-glutamate: step 2/4.</text>
</comment>
<dbReference type="PANTHER" id="PTHR23342">
    <property type="entry name" value="N-ACETYLGLUTAMATE SYNTHASE"/>
    <property type="match status" value="1"/>
</dbReference>
<evidence type="ECO:0000256" key="6">
    <source>
        <dbReference type="ARBA" id="ARBA00022679"/>
    </source>
</evidence>
<dbReference type="Proteomes" id="UP000238823">
    <property type="component" value="Unassembled WGS sequence"/>
</dbReference>
<evidence type="ECO:0000256" key="5">
    <source>
        <dbReference type="ARBA" id="ARBA00022605"/>
    </source>
</evidence>
<evidence type="ECO:0000313" key="15">
    <source>
        <dbReference type="Proteomes" id="UP000238823"/>
    </source>
</evidence>
<dbReference type="AlphaFoldDB" id="A0A2S9YRF7"/>
<dbReference type="PANTHER" id="PTHR23342:SF0">
    <property type="entry name" value="N-ACETYLGLUTAMATE SYNTHASE, MITOCHONDRIAL"/>
    <property type="match status" value="1"/>
</dbReference>
<evidence type="ECO:0000256" key="12">
    <source>
        <dbReference type="ARBA" id="ARBA00048141"/>
    </source>
</evidence>
<gene>
    <name evidence="14" type="primary">argB</name>
    <name evidence="14" type="ORF">ENSA7_26320</name>
</gene>
<sequence length="293" mass="29622">MSEQTPETSATSRPRVVGVLKFGGEVVAAGAELSRVLGDVAALVDSGWRFVVCHGGGPQTTALGQRLGLETNKIAGQRVTDEATLRVACQAIAGEVGCAVVAAAWAAGLPAVGVSAGVVHAERRPPVAVASEGGRLVDYGLVGDITRIDVGLIHACWSAGLTPVLNAIGVGPASGELFNINADTVASALAARLQADHLFSITSVPGVLADRHDPASRISHLCSSEARAAIQNGTINGGMIPKVEEALAALAGARTVHVLAPEPGALLDEAERPGSRGTVLTLDPLVVADGVVE</sequence>
<dbReference type="InterPro" id="IPR001048">
    <property type="entry name" value="Asp/Glu/Uridylate_kinase"/>
</dbReference>
<dbReference type="OrthoDB" id="9803155at2"/>
<evidence type="ECO:0000256" key="1">
    <source>
        <dbReference type="ARBA" id="ARBA00004828"/>
    </source>
</evidence>
<keyword evidence="7" id="KW-0547">Nucleotide-binding</keyword>
<dbReference type="EMBL" id="PVNL01000051">
    <property type="protein sequence ID" value="PRQ07642.1"/>
    <property type="molecule type" value="Genomic_DNA"/>
</dbReference>
<dbReference type="Pfam" id="PF00696">
    <property type="entry name" value="AA_kinase"/>
    <property type="match status" value="1"/>
</dbReference>